<keyword evidence="1" id="KW-0812">Transmembrane</keyword>
<name>A0ABV3V3C2_9MICC</name>
<dbReference type="EMBL" id="JAYWLU010000011">
    <property type="protein sequence ID" value="MEX3595234.1"/>
    <property type="molecule type" value="Genomic_DNA"/>
</dbReference>
<accession>A0ABV3V3C2</accession>
<reference evidence="2 3" key="1">
    <citation type="journal article" date="2024" name="Fungal Genet. Biol.">
        <title>The porcine skin microbiome exhibits broad fungal antagonism.</title>
        <authorList>
            <person name="De La Cruz K.F."/>
            <person name="Townsend E.C."/>
            <person name="Alex Cheong J.Z."/>
            <person name="Salamzade R."/>
            <person name="Liu A."/>
            <person name="Sandstrom S."/>
            <person name="Davila E."/>
            <person name="Huang L."/>
            <person name="Xu K.H."/>
            <person name="Wu S.Y."/>
            <person name="Meudt J.J."/>
            <person name="Shanmuganayagam D."/>
            <person name="Gibson A.L.F."/>
            <person name="Kalan L.R."/>
        </authorList>
    </citation>
    <scope>NUCLEOTIDE SEQUENCE [LARGE SCALE GENOMIC DNA]</scope>
    <source>
        <strain evidence="2 3">LK2625</strain>
    </source>
</reference>
<dbReference type="Proteomes" id="UP001558481">
    <property type="component" value="Unassembled WGS sequence"/>
</dbReference>
<protein>
    <submittedName>
        <fullName evidence="2">Uncharacterized protein</fullName>
    </submittedName>
</protein>
<evidence type="ECO:0000313" key="2">
    <source>
        <dbReference type="EMBL" id="MEX3595234.1"/>
    </source>
</evidence>
<dbReference type="RefSeq" id="WP_095797280.1">
    <property type="nucleotide sequence ID" value="NZ_CAUREL010000010.1"/>
</dbReference>
<sequence length="66" mass="7003">MKRQTLAFIALAITIFYGVGFAAFDTGRAYAVLGAALVTVSWIAVGVFGQDGARGARTPAERRPRT</sequence>
<organism evidence="2 3">
    <name type="scientific">Kocuria carniphila</name>
    <dbReference type="NCBI Taxonomy" id="262208"/>
    <lineage>
        <taxon>Bacteria</taxon>
        <taxon>Bacillati</taxon>
        <taxon>Actinomycetota</taxon>
        <taxon>Actinomycetes</taxon>
        <taxon>Micrococcales</taxon>
        <taxon>Micrococcaceae</taxon>
        <taxon>Kocuria</taxon>
    </lineage>
</organism>
<proteinExistence type="predicted"/>
<gene>
    <name evidence="2" type="ORF">VVR66_10975</name>
</gene>
<evidence type="ECO:0000313" key="3">
    <source>
        <dbReference type="Proteomes" id="UP001558481"/>
    </source>
</evidence>
<feature type="transmembrane region" description="Helical" evidence="1">
    <location>
        <begin position="7"/>
        <end position="24"/>
    </location>
</feature>
<keyword evidence="3" id="KW-1185">Reference proteome</keyword>
<comment type="caution">
    <text evidence="2">The sequence shown here is derived from an EMBL/GenBank/DDBJ whole genome shotgun (WGS) entry which is preliminary data.</text>
</comment>
<keyword evidence="1" id="KW-0472">Membrane</keyword>
<feature type="transmembrane region" description="Helical" evidence="1">
    <location>
        <begin position="30"/>
        <end position="49"/>
    </location>
</feature>
<evidence type="ECO:0000256" key="1">
    <source>
        <dbReference type="SAM" id="Phobius"/>
    </source>
</evidence>
<keyword evidence="1" id="KW-1133">Transmembrane helix</keyword>